<comment type="caution">
    <text evidence="2">The sequence shown here is derived from an EMBL/GenBank/DDBJ whole genome shotgun (WGS) entry which is preliminary data.</text>
</comment>
<evidence type="ECO:0000313" key="2">
    <source>
        <dbReference type="EMBL" id="KAE9450625.1"/>
    </source>
</evidence>
<dbReference type="Proteomes" id="UP000428333">
    <property type="component" value="Linkage Group LG10"/>
</dbReference>
<feature type="compositionally biased region" description="Basic and acidic residues" evidence="1">
    <location>
        <begin position="32"/>
        <end position="42"/>
    </location>
</feature>
<reference evidence="2 3" key="1">
    <citation type="journal article" date="2019" name="Genome Biol. Evol.">
        <title>The Rhododendron genome and chromosomal organization provide insight into shared whole-genome duplications across the heath family (Ericaceae).</title>
        <authorList>
            <person name="Soza V.L."/>
            <person name="Lindsley D."/>
            <person name="Waalkes A."/>
            <person name="Ramage E."/>
            <person name="Patwardhan R.P."/>
            <person name="Burton J.N."/>
            <person name="Adey A."/>
            <person name="Kumar A."/>
            <person name="Qiu R."/>
            <person name="Shendure J."/>
            <person name="Hall B."/>
        </authorList>
    </citation>
    <scope>NUCLEOTIDE SEQUENCE [LARGE SCALE GENOMIC DNA]</scope>
    <source>
        <strain evidence="2">RSF 1966-606</strain>
    </source>
</reference>
<protein>
    <submittedName>
        <fullName evidence="2">Uncharacterized protein</fullName>
    </submittedName>
</protein>
<evidence type="ECO:0000313" key="3">
    <source>
        <dbReference type="Proteomes" id="UP000428333"/>
    </source>
</evidence>
<organism evidence="2 3">
    <name type="scientific">Rhododendron williamsianum</name>
    <dbReference type="NCBI Taxonomy" id="262921"/>
    <lineage>
        <taxon>Eukaryota</taxon>
        <taxon>Viridiplantae</taxon>
        <taxon>Streptophyta</taxon>
        <taxon>Embryophyta</taxon>
        <taxon>Tracheophyta</taxon>
        <taxon>Spermatophyta</taxon>
        <taxon>Magnoliopsida</taxon>
        <taxon>eudicotyledons</taxon>
        <taxon>Gunneridae</taxon>
        <taxon>Pentapetalae</taxon>
        <taxon>asterids</taxon>
        <taxon>Ericales</taxon>
        <taxon>Ericaceae</taxon>
        <taxon>Ericoideae</taxon>
        <taxon>Rhodoreae</taxon>
        <taxon>Rhododendron</taxon>
    </lineage>
</organism>
<keyword evidence="3" id="KW-1185">Reference proteome</keyword>
<dbReference type="InterPro" id="IPR039624">
    <property type="entry name" value="LEA1/2/D7/KIN2"/>
</dbReference>
<dbReference type="AlphaFoldDB" id="A0A6A4KYN5"/>
<feature type="compositionally biased region" description="Polar residues" evidence="1">
    <location>
        <begin position="1"/>
        <end position="31"/>
    </location>
</feature>
<gene>
    <name evidence="2" type="ORF">C3L33_17480</name>
</gene>
<name>A0A6A4KYN5_9ERIC</name>
<dbReference type="PANTHER" id="PTHR34191">
    <property type="entry name" value="LATE EMBRYOGENESIS ABUNDANT PROTEIN (LEA) FAMILY PROTEIN"/>
    <property type="match status" value="1"/>
</dbReference>
<accession>A0A6A4KYN5</accession>
<sequence length="86" mass="9393">MSSAQWNAGETHGQTQAKTEEWMQSAQNTADRTCDKMADSKESAQQGKEQSAGFIQQTGEQVMHMAQGAIDGVKSTLGMNEKNEKK</sequence>
<dbReference type="OrthoDB" id="1894923at2759"/>
<feature type="region of interest" description="Disordered" evidence="1">
    <location>
        <begin position="1"/>
        <end position="59"/>
    </location>
</feature>
<evidence type="ECO:0000256" key="1">
    <source>
        <dbReference type="SAM" id="MobiDB-lite"/>
    </source>
</evidence>
<proteinExistence type="predicted"/>
<dbReference type="EMBL" id="QEFC01002786">
    <property type="protein sequence ID" value="KAE9450625.1"/>
    <property type="molecule type" value="Genomic_DNA"/>
</dbReference>
<feature type="non-terminal residue" evidence="2">
    <location>
        <position position="1"/>
    </location>
</feature>
<dbReference type="PANTHER" id="PTHR34191:SF20">
    <property type="entry name" value="LATE EMBRYOGENESIS ABUNDANT PROTEIN (LEA) FAMILY PROTEIN"/>
    <property type="match status" value="1"/>
</dbReference>
<feature type="compositionally biased region" description="Polar residues" evidence="1">
    <location>
        <begin position="43"/>
        <end position="59"/>
    </location>
</feature>